<dbReference type="PROSITE" id="PS01045">
    <property type="entry name" value="SQUALEN_PHYTOEN_SYN_2"/>
    <property type="match status" value="1"/>
</dbReference>
<dbReference type="InterPro" id="IPR002060">
    <property type="entry name" value="Squ/phyt_synthse"/>
</dbReference>
<dbReference type="GO" id="GO:0051996">
    <property type="term" value="F:squalene synthase [NAD(P)H] activity"/>
    <property type="evidence" value="ECO:0007669"/>
    <property type="project" value="InterPro"/>
</dbReference>
<dbReference type="AlphaFoldDB" id="A0A3B0XCH3"/>
<dbReference type="GO" id="GO:0046905">
    <property type="term" value="F:15-cis-phytoene synthase activity"/>
    <property type="evidence" value="ECO:0007669"/>
    <property type="project" value="UniProtKB-EC"/>
</dbReference>
<dbReference type="SFLD" id="SFLDS00005">
    <property type="entry name" value="Isoprenoid_Synthase_Type_I"/>
    <property type="match status" value="1"/>
</dbReference>
<dbReference type="InterPro" id="IPR019845">
    <property type="entry name" value="Squalene/phytoene_synthase_CS"/>
</dbReference>
<dbReference type="SUPFAM" id="SSF48576">
    <property type="entry name" value="Terpenoid synthases"/>
    <property type="match status" value="1"/>
</dbReference>
<name>A0A3B0XCH3_9ZZZZ</name>
<dbReference type="InterPro" id="IPR033904">
    <property type="entry name" value="Trans_IPPS_HH"/>
</dbReference>
<dbReference type="GO" id="GO:0004311">
    <property type="term" value="F:geranylgeranyl diphosphate synthase activity"/>
    <property type="evidence" value="ECO:0007669"/>
    <property type="project" value="InterPro"/>
</dbReference>
<organism evidence="2">
    <name type="scientific">hydrothermal vent metagenome</name>
    <dbReference type="NCBI Taxonomy" id="652676"/>
    <lineage>
        <taxon>unclassified sequences</taxon>
        <taxon>metagenomes</taxon>
        <taxon>ecological metagenomes</taxon>
    </lineage>
</organism>
<dbReference type="Gene3D" id="1.10.600.10">
    <property type="entry name" value="Farnesyl Diphosphate Synthase"/>
    <property type="match status" value="1"/>
</dbReference>
<evidence type="ECO:0000313" key="2">
    <source>
        <dbReference type="EMBL" id="VAW62033.1"/>
    </source>
</evidence>
<protein>
    <submittedName>
        <fullName evidence="2">Phytoene synthase</fullName>
        <ecNumber evidence="2">2.5.1.32</ecNumber>
    </submittedName>
</protein>
<reference evidence="2" key="1">
    <citation type="submission" date="2018-06" db="EMBL/GenBank/DDBJ databases">
        <authorList>
            <person name="Zhirakovskaya E."/>
        </authorList>
    </citation>
    <scope>NUCLEOTIDE SEQUENCE</scope>
</reference>
<dbReference type="NCBIfam" id="TIGR03465">
    <property type="entry name" value="HpnD"/>
    <property type="match status" value="1"/>
</dbReference>
<dbReference type="SFLD" id="SFLDG01212">
    <property type="entry name" value="Phytoene_synthase_like"/>
    <property type="match status" value="1"/>
</dbReference>
<dbReference type="PANTHER" id="PTHR31480">
    <property type="entry name" value="BIFUNCTIONAL LYCOPENE CYCLASE/PHYTOENE SYNTHASE"/>
    <property type="match status" value="1"/>
</dbReference>
<dbReference type="InterPro" id="IPR044843">
    <property type="entry name" value="Trans_IPPS_bact-type"/>
</dbReference>
<dbReference type="Pfam" id="PF00494">
    <property type="entry name" value="SQS_PSY"/>
    <property type="match status" value="1"/>
</dbReference>
<accession>A0A3B0XCH3</accession>
<dbReference type="InterPro" id="IPR008949">
    <property type="entry name" value="Isoprenoid_synthase_dom_sf"/>
</dbReference>
<dbReference type="CDD" id="cd00683">
    <property type="entry name" value="Trans_IPPS_HH"/>
    <property type="match status" value="1"/>
</dbReference>
<dbReference type="GO" id="GO:0016117">
    <property type="term" value="P:carotenoid biosynthetic process"/>
    <property type="evidence" value="ECO:0007669"/>
    <property type="project" value="InterPro"/>
</dbReference>
<evidence type="ECO:0000256" key="1">
    <source>
        <dbReference type="ARBA" id="ARBA00022679"/>
    </source>
</evidence>
<sequence length="297" mass="34363">MTPDQYCQHKAAASGSSFYSSFRFLPELKRRAITALYAFCREVDDVVDECKDESVARQTLNWWREEVNAVYKGDASQPVTRPVTHPVALALQDLLNNFNLSEAHLLEIIEGMEMDLDIHQYPTFEALSLYCYRAASVVGLLSAEIFGFSHPDTLKYAENLGMAFQLTNILRDVREDAQRGRVYLPQDELEKFALSIEDLTQPVTSDAVKALFKFQADRARSYYQRAFEQLPEADRYAQRTGLIMAEIYQSLLDEIEQDGFRVLEHRIKLTPTRKLWLAWGASRREKKRHRQLLRKQA</sequence>
<dbReference type="EMBL" id="UOFG01000162">
    <property type="protein sequence ID" value="VAW62033.1"/>
    <property type="molecule type" value="Genomic_DNA"/>
</dbReference>
<dbReference type="EC" id="2.5.1.32" evidence="2"/>
<dbReference type="InterPro" id="IPR017828">
    <property type="entry name" value="SQ_synth_HpnD-like"/>
</dbReference>
<keyword evidence="1 2" id="KW-0808">Transferase</keyword>
<gene>
    <name evidence="2" type="ORF">MNBD_GAMMA11-3310</name>
</gene>
<proteinExistence type="predicted"/>
<dbReference type="SFLD" id="SFLDG01018">
    <property type="entry name" value="Squalene/Phytoene_Synthase_Lik"/>
    <property type="match status" value="1"/>
</dbReference>